<dbReference type="Gene3D" id="3.30.2090.10">
    <property type="entry name" value="Multidrug efflux transporter AcrB TolC docking domain, DN and DC subdomains"/>
    <property type="match status" value="2"/>
</dbReference>
<dbReference type="Gene3D" id="3.30.70.1440">
    <property type="entry name" value="Multidrug efflux transporter AcrB pore domain"/>
    <property type="match status" value="1"/>
</dbReference>
<keyword evidence="1" id="KW-0812">Transmembrane</keyword>
<dbReference type="eggNOG" id="COG0841">
    <property type="taxonomic scope" value="Bacteria"/>
</dbReference>
<dbReference type="Gene3D" id="3.30.70.1320">
    <property type="entry name" value="Multidrug efflux transporter AcrB pore domain like"/>
    <property type="match status" value="1"/>
</dbReference>
<dbReference type="SUPFAM" id="SSF82866">
    <property type="entry name" value="Multidrug efflux transporter AcrB transmembrane domain"/>
    <property type="match status" value="2"/>
</dbReference>
<dbReference type="AlphaFoldDB" id="A5D3R5"/>
<dbReference type="Pfam" id="PF00873">
    <property type="entry name" value="ACR_tran"/>
    <property type="match status" value="1"/>
</dbReference>
<feature type="transmembrane region" description="Helical" evidence="1">
    <location>
        <begin position="415"/>
        <end position="435"/>
    </location>
</feature>
<dbReference type="GO" id="GO:0042910">
    <property type="term" value="F:xenobiotic transmembrane transporter activity"/>
    <property type="evidence" value="ECO:0007669"/>
    <property type="project" value="TreeGrafter"/>
</dbReference>
<keyword evidence="1" id="KW-1133">Transmembrane helix</keyword>
<dbReference type="Gene3D" id="1.20.1640.10">
    <property type="entry name" value="Multidrug efflux transporter AcrB transmembrane domain"/>
    <property type="match status" value="2"/>
</dbReference>
<feature type="transmembrane region" description="Helical" evidence="1">
    <location>
        <begin position="344"/>
        <end position="364"/>
    </location>
</feature>
<dbReference type="PANTHER" id="PTHR32063">
    <property type="match status" value="1"/>
</dbReference>
<feature type="transmembrane region" description="Helical" evidence="1">
    <location>
        <begin position="850"/>
        <end position="869"/>
    </location>
</feature>
<feature type="transmembrane region" description="Helical" evidence="1">
    <location>
        <begin position="520"/>
        <end position="542"/>
    </location>
</feature>
<name>A5D3R5_PELTS</name>
<reference evidence="3" key="1">
    <citation type="journal article" date="2008" name="Genome Res.">
        <title>The genome of Pelotomaculum thermopropionicum reveals niche-associated evolution in anaerobic microbiota.</title>
        <authorList>
            <person name="Kosaka T."/>
            <person name="Kato S."/>
            <person name="Shimoyama T."/>
            <person name="Ishii S."/>
            <person name="Abe T."/>
            <person name="Watanabe K."/>
        </authorList>
    </citation>
    <scope>NUCLEOTIDE SEQUENCE [LARGE SCALE GENOMIC DNA]</scope>
    <source>
        <strain evidence="3">DSM 13744 / JCM 10971 / SI</strain>
    </source>
</reference>
<dbReference type="InterPro" id="IPR001036">
    <property type="entry name" value="Acrflvin-R"/>
</dbReference>
<keyword evidence="1" id="KW-0472">Membrane</keyword>
<dbReference type="STRING" id="370438.PTH_0938"/>
<dbReference type="SUPFAM" id="SSF82693">
    <property type="entry name" value="Multidrug efflux transporter AcrB pore domain, PN1, PN2, PC1 and PC2 subdomains"/>
    <property type="match status" value="3"/>
</dbReference>
<organism evidence="2 3">
    <name type="scientific">Pelotomaculum thermopropionicum (strain DSM 13744 / JCM 10971 / SI)</name>
    <dbReference type="NCBI Taxonomy" id="370438"/>
    <lineage>
        <taxon>Bacteria</taxon>
        <taxon>Bacillati</taxon>
        <taxon>Bacillota</taxon>
        <taxon>Clostridia</taxon>
        <taxon>Eubacteriales</taxon>
        <taxon>Desulfotomaculaceae</taxon>
        <taxon>Pelotomaculum</taxon>
    </lineage>
</organism>
<dbReference type="PANTHER" id="PTHR32063:SF0">
    <property type="entry name" value="SWARMING MOTILITY PROTEIN SWRC"/>
    <property type="match status" value="1"/>
</dbReference>
<evidence type="ECO:0000313" key="2">
    <source>
        <dbReference type="EMBL" id="BAF59119.1"/>
    </source>
</evidence>
<dbReference type="Proteomes" id="UP000006556">
    <property type="component" value="Chromosome"/>
</dbReference>
<protein>
    <submittedName>
        <fullName evidence="2">Cation/multidrug efflux pump</fullName>
    </submittedName>
</protein>
<feature type="transmembrane region" description="Helical" evidence="1">
    <location>
        <begin position="948"/>
        <end position="969"/>
    </location>
</feature>
<feature type="transmembrane region" description="Helical" evidence="1">
    <location>
        <begin position="370"/>
        <end position="394"/>
    </location>
</feature>
<dbReference type="HOGENOM" id="CLU_002755_1_2_9"/>
<feature type="transmembrane region" description="Helical" evidence="1">
    <location>
        <begin position="981"/>
        <end position="1005"/>
    </location>
</feature>
<dbReference type="EMBL" id="AP009389">
    <property type="protein sequence ID" value="BAF59119.1"/>
    <property type="molecule type" value="Genomic_DNA"/>
</dbReference>
<keyword evidence="3" id="KW-1185">Reference proteome</keyword>
<dbReference type="GO" id="GO:0005886">
    <property type="term" value="C:plasma membrane"/>
    <property type="evidence" value="ECO:0007669"/>
    <property type="project" value="TreeGrafter"/>
</dbReference>
<evidence type="ECO:0000256" key="1">
    <source>
        <dbReference type="SAM" id="Phobius"/>
    </source>
</evidence>
<gene>
    <name evidence="2" type="primary">AcrB</name>
    <name evidence="2" type="ordered locus">PTH_0938</name>
</gene>
<dbReference type="PRINTS" id="PR00702">
    <property type="entry name" value="ACRIFLAVINRP"/>
</dbReference>
<dbReference type="Gene3D" id="3.30.70.1430">
    <property type="entry name" value="Multidrug efflux transporter AcrB pore domain"/>
    <property type="match status" value="2"/>
</dbReference>
<dbReference type="InterPro" id="IPR027463">
    <property type="entry name" value="AcrB_DN_DC_subdom"/>
</dbReference>
<evidence type="ECO:0000313" key="3">
    <source>
        <dbReference type="Proteomes" id="UP000006556"/>
    </source>
</evidence>
<dbReference type="SUPFAM" id="SSF82714">
    <property type="entry name" value="Multidrug efflux transporter AcrB TolC docking domain, DN and DC subdomains"/>
    <property type="match status" value="2"/>
</dbReference>
<proteinExistence type="predicted"/>
<feature type="transmembrane region" description="Helical" evidence="1">
    <location>
        <begin position="447"/>
        <end position="469"/>
    </location>
</feature>
<accession>A5D3R5</accession>
<sequence>MTMVIMFFIVLGLVGYSRLSSDLFPKTNIPFVTIVTTYPGAGAREVESQVVDPIEEAVSSIPGLKRTTTTASEGMAITILEFTMSTDSDIAAIDAQKAIDSVLYRLPKDADKPIVQKYNMNAQPIMTIVLSGNRPLPSIYSAAKDIVKQQLETTPGVGKVTLVGGQEREIQVLVNRAKMEGYGLSINQVVNRLSLENINMPAGELKQPSTDFTVRLLGEYRSLSELEEIRIPFPGGSVALKEIATVKDGLAEATQYARLNGRQAIAVIIQKQNDASIVDTSEAVLRQLEQIKKQLPKDMELVVTQNNADFIKGALDDTKRSLLEGVLMTGVVLMFFLREWRSVFTVMLAIPTSIISTFLMMYFAGFSFNLLSLMGLTLCVGILVDDSIVVLENIHRHRTMGKEPERAAIDGRLEIGMAAVAITMQDVVVFMPIAFMSGLVGQFFRQFGLTVVFATLFSLFVSFTLTPMLSARLGGNGGRAGLPDSIPRLSNFAGRFSAFGRRSVAAYRRLLLWSLGHRRAVAAAVAGALVVSLGLIFTGAIGSEFMANPDQSKFTINLELPAGTPLNKTDEVVRRFEERLKNMPEVKYYLSMPGKSSDLFARGTNNAQIEVTLHPKNMRSRTVWQVADEVRGWKHDFPGLKLTVFEAVMVGTDQLGSPIQLEVVGPDEEKLAALAAKVQEIVEKTPGAVDVRSSWKATGQPEVQVTVDRLRAASYGLSAAEIARAMRASVDGDIAARYREEGKEYDIRVRLDRVNLTSMADVGEIKIGNAAGRLVPLNQVAKIELGSGPTTISHLNRQRLIVISANTKDRPLGDIAGDINAALAGLKIPEGYRVQFYGTQKDMEETFSDLIKALILAVTLVYMILVILYESFLTPLVRMLSLPCGAIGALWALFITGNTFNMMSLIGLVMLDGLAAKSGTLLIDYTNTLMKRGLTLREALLEAGTTRLRPIVMTAATMVGGMLPTALALAEGSEYRKSMAIVIIGGLVTTTLLTPVLIPVAYTLLEDFKGWLGRKWHLKKERFLQKKVRKPDRDTGTGA</sequence>
<dbReference type="KEGG" id="pth:PTH_0938"/>